<dbReference type="Proteomes" id="UP001430954">
    <property type="component" value="Unassembled WGS sequence"/>
</dbReference>
<keyword evidence="1" id="KW-0812">Transmembrane</keyword>
<name>A0ABS7T393_9GAMM</name>
<feature type="transmembrane region" description="Helical" evidence="1">
    <location>
        <begin position="70"/>
        <end position="94"/>
    </location>
</feature>
<keyword evidence="3" id="KW-1185">Reference proteome</keyword>
<evidence type="ECO:0000313" key="3">
    <source>
        <dbReference type="Proteomes" id="UP001430954"/>
    </source>
</evidence>
<gene>
    <name evidence="2" type="ORF">K6753_02165</name>
</gene>
<protein>
    <recommendedName>
        <fullName evidence="4">Transmembrane protein</fullName>
    </recommendedName>
</protein>
<evidence type="ECO:0008006" key="4">
    <source>
        <dbReference type="Google" id="ProtNLM"/>
    </source>
</evidence>
<reference evidence="2 3" key="1">
    <citation type="submission" date="2021-09" db="EMBL/GenBank/DDBJ databases">
        <title>Lysobacter sp. 13A isolated from the river sediment.</title>
        <authorList>
            <person name="Liu H."/>
            <person name="Li S."/>
            <person name="Mao S."/>
        </authorList>
    </citation>
    <scope>NUCLEOTIDE SEQUENCE [LARGE SCALE GENOMIC DNA]</scope>
    <source>
        <strain evidence="2 3">13A</strain>
    </source>
</reference>
<comment type="caution">
    <text evidence="2">The sequence shown here is derived from an EMBL/GenBank/DDBJ whole genome shotgun (WGS) entry which is preliminary data.</text>
</comment>
<evidence type="ECO:0000313" key="2">
    <source>
        <dbReference type="EMBL" id="MBZ4038341.1"/>
    </source>
</evidence>
<keyword evidence="1" id="KW-0472">Membrane</keyword>
<feature type="transmembrane region" description="Helical" evidence="1">
    <location>
        <begin position="6"/>
        <end position="27"/>
    </location>
</feature>
<dbReference type="EMBL" id="JAINZW010000001">
    <property type="protein sequence ID" value="MBZ4038341.1"/>
    <property type="molecule type" value="Genomic_DNA"/>
</dbReference>
<proteinExistence type="predicted"/>
<organism evidence="2 3">
    <name type="scientific">Novilysobacter selenitireducens</name>
    <dbReference type="NCBI Taxonomy" id="2872639"/>
    <lineage>
        <taxon>Bacteria</taxon>
        <taxon>Pseudomonadati</taxon>
        <taxon>Pseudomonadota</taxon>
        <taxon>Gammaproteobacteria</taxon>
        <taxon>Lysobacterales</taxon>
        <taxon>Lysobacteraceae</taxon>
        <taxon>Novilysobacter</taxon>
    </lineage>
</organism>
<dbReference type="RefSeq" id="WP_223674530.1">
    <property type="nucleotide sequence ID" value="NZ_JAINZW010000001.1"/>
</dbReference>
<accession>A0ABS7T393</accession>
<keyword evidence="1" id="KW-1133">Transmembrane helix</keyword>
<sequence>MNPLVELNLSLILFLPWFAILGVLFWLFPRQPRDAARRVFDAVSLLLSLAAFMASIWWSFHNADPVHGAMWKQVLATALGYGVFLAVLTVAFLVRMRWLRVRGA</sequence>
<feature type="transmembrane region" description="Helical" evidence="1">
    <location>
        <begin position="39"/>
        <end position="58"/>
    </location>
</feature>
<evidence type="ECO:0000256" key="1">
    <source>
        <dbReference type="SAM" id="Phobius"/>
    </source>
</evidence>